<keyword evidence="15" id="KW-1185">Reference proteome</keyword>
<evidence type="ECO:0000256" key="8">
    <source>
        <dbReference type="ARBA" id="ARBA00022989"/>
    </source>
</evidence>
<evidence type="ECO:0000256" key="12">
    <source>
        <dbReference type="ARBA" id="ARBA00023285"/>
    </source>
</evidence>
<keyword evidence="4 13" id="KW-0813">Transport</keyword>
<comment type="function">
    <text evidence="1">Efflux system for nickel and cobalt.</text>
</comment>
<feature type="transmembrane region" description="Helical" evidence="13">
    <location>
        <begin position="54"/>
        <end position="79"/>
    </location>
</feature>
<dbReference type="GO" id="GO:0015099">
    <property type="term" value="F:nickel cation transmembrane transporter activity"/>
    <property type="evidence" value="ECO:0007669"/>
    <property type="project" value="UniProtKB-UniRule"/>
</dbReference>
<dbReference type="AlphaFoldDB" id="A0A502FFH1"/>
<dbReference type="Pfam" id="PF03824">
    <property type="entry name" value="NicO"/>
    <property type="match status" value="2"/>
</dbReference>
<dbReference type="RefSeq" id="WP_140852342.1">
    <property type="nucleotide sequence ID" value="NZ_RCZC01000010.1"/>
</dbReference>
<dbReference type="OrthoDB" id="271709at2"/>
<sequence length="374" mass="40105">MTSFADLIQQGSTNLWLFIPSALLLGALHGLEPGHSKTMMAAFIIAVRGTVGQAVLLGLCAALSHTAIVWGIALGGQYLGRGINTETTEPYLLLGSALIVLGIGLWMVWRTRADQKAEAAHDHHHHHGEDEVRSIDTGHGTMRLEIFEDGVPPRWRARFGKGAWSAEDVTVTTTRGEGRSQTFRFVDRGEFLESVEEIPEPHAFAARVSLGHGGHSHDYELIFAEHEHDHAAPSEGLKVTGDNAYMDAHERAHASDISRRFADQKVTTGQIALFGLTGGLIPCPAAVTVLLLCLQLKRLSLGVVLVSAFSVGLAVTMVSAGVIAALSVNQIQKRWSGFGDFARKAPYASAGLMIVIASYMAYSGLSGLSRIGAI</sequence>
<dbReference type="GO" id="GO:0046583">
    <property type="term" value="F:monoatomic cation efflux transmembrane transporter activity"/>
    <property type="evidence" value="ECO:0007669"/>
    <property type="project" value="TreeGrafter"/>
</dbReference>
<evidence type="ECO:0000256" key="2">
    <source>
        <dbReference type="ARBA" id="ARBA00004651"/>
    </source>
</evidence>
<comment type="similarity">
    <text evidence="13">Belongs to the NiCoT transporter (TC 2.A.52) family.</text>
</comment>
<comment type="subcellular location">
    <subcellularLocation>
        <location evidence="2 13">Cell membrane</location>
        <topology evidence="2 13">Multi-pass membrane protein</topology>
    </subcellularLocation>
</comment>
<evidence type="ECO:0000256" key="4">
    <source>
        <dbReference type="ARBA" id="ARBA00022448"/>
    </source>
</evidence>
<keyword evidence="7 13" id="KW-0812">Transmembrane</keyword>
<keyword evidence="5" id="KW-1003">Cell membrane</keyword>
<proteinExistence type="inferred from homology"/>
<keyword evidence="11 13" id="KW-0472">Membrane</keyword>
<dbReference type="InterPro" id="IPR051224">
    <property type="entry name" value="NiCoT_RcnA"/>
</dbReference>
<evidence type="ECO:0000256" key="11">
    <source>
        <dbReference type="ARBA" id="ARBA00023136"/>
    </source>
</evidence>
<keyword evidence="10" id="KW-0921">Nickel transport</keyword>
<evidence type="ECO:0000256" key="10">
    <source>
        <dbReference type="ARBA" id="ARBA00023112"/>
    </source>
</evidence>
<feature type="transmembrane region" description="Helical" evidence="13">
    <location>
        <begin position="271"/>
        <end position="294"/>
    </location>
</feature>
<keyword evidence="12" id="KW-0170">Cobalt</keyword>
<keyword evidence="6" id="KW-0533">Nickel</keyword>
<feature type="transmembrane region" description="Helical" evidence="13">
    <location>
        <begin position="301"/>
        <end position="326"/>
    </location>
</feature>
<gene>
    <name evidence="14" type="primary">rcnA</name>
    <name evidence="14" type="ORF">EAH76_21565</name>
</gene>
<protein>
    <recommendedName>
        <fullName evidence="13">Nickel/cobalt efflux system</fullName>
    </recommendedName>
</protein>
<dbReference type="EMBL" id="RCZC01000010">
    <property type="protein sequence ID" value="TPG48089.1"/>
    <property type="molecule type" value="Genomic_DNA"/>
</dbReference>
<feature type="transmembrane region" description="Helical" evidence="13">
    <location>
        <begin position="346"/>
        <end position="365"/>
    </location>
</feature>
<dbReference type="NCBIfam" id="NF007454">
    <property type="entry name" value="PRK10019.1"/>
    <property type="match status" value="1"/>
</dbReference>
<dbReference type="Proteomes" id="UP000319931">
    <property type="component" value="Unassembled WGS sequence"/>
</dbReference>
<accession>A0A502FFH1</accession>
<keyword evidence="3" id="KW-0171">Cobalt transport</keyword>
<evidence type="ECO:0000256" key="5">
    <source>
        <dbReference type="ARBA" id="ARBA00022475"/>
    </source>
</evidence>
<evidence type="ECO:0000256" key="9">
    <source>
        <dbReference type="ARBA" id="ARBA00023065"/>
    </source>
</evidence>
<keyword evidence="9" id="KW-0406">Ion transport</keyword>
<comment type="caution">
    <text evidence="14">The sequence shown here is derived from an EMBL/GenBank/DDBJ whole genome shotgun (WGS) entry which is preliminary data.</text>
</comment>
<reference evidence="14 15" key="1">
    <citation type="journal article" date="2019" name="Environ. Microbiol.">
        <title>Species interactions and distinct microbial communities in high Arctic permafrost affected cryosols are associated with the CH4 and CO2 gas fluxes.</title>
        <authorList>
            <person name="Altshuler I."/>
            <person name="Hamel J."/>
            <person name="Turney S."/>
            <person name="Magnuson E."/>
            <person name="Levesque R."/>
            <person name="Greer C."/>
            <person name="Whyte L.G."/>
        </authorList>
    </citation>
    <scope>NUCLEOTIDE SEQUENCE [LARGE SCALE GENOMIC DNA]</scope>
    <source>
        <strain evidence="14 15">E6.1</strain>
    </source>
</reference>
<dbReference type="PANTHER" id="PTHR40659:SF1">
    <property type="entry name" value="NICKEL_COBALT EFFLUX SYSTEM RCNA"/>
    <property type="match status" value="1"/>
</dbReference>
<evidence type="ECO:0000256" key="3">
    <source>
        <dbReference type="ARBA" id="ARBA00022426"/>
    </source>
</evidence>
<dbReference type="GO" id="GO:0005886">
    <property type="term" value="C:plasma membrane"/>
    <property type="evidence" value="ECO:0007669"/>
    <property type="project" value="UniProtKB-SubCell"/>
</dbReference>
<name>A0A502FFH1_9SPHN</name>
<evidence type="ECO:0000313" key="15">
    <source>
        <dbReference type="Proteomes" id="UP000319931"/>
    </source>
</evidence>
<organism evidence="14 15">
    <name type="scientific">Sphingomonas glacialis</name>
    <dbReference type="NCBI Taxonomy" id="658225"/>
    <lineage>
        <taxon>Bacteria</taxon>
        <taxon>Pseudomonadati</taxon>
        <taxon>Pseudomonadota</taxon>
        <taxon>Alphaproteobacteria</taxon>
        <taxon>Sphingomonadales</taxon>
        <taxon>Sphingomonadaceae</taxon>
        <taxon>Sphingomonas</taxon>
    </lineage>
</organism>
<evidence type="ECO:0000256" key="6">
    <source>
        <dbReference type="ARBA" id="ARBA00022596"/>
    </source>
</evidence>
<evidence type="ECO:0000256" key="13">
    <source>
        <dbReference type="RuleBase" id="RU362101"/>
    </source>
</evidence>
<evidence type="ECO:0000256" key="1">
    <source>
        <dbReference type="ARBA" id="ARBA00002510"/>
    </source>
</evidence>
<keyword evidence="8 13" id="KW-1133">Transmembrane helix</keyword>
<evidence type="ECO:0000256" key="7">
    <source>
        <dbReference type="ARBA" id="ARBA00022692"/>
    </source>
</evidence>
<dbReference type="GO" id="GO:0010045">
    <property type="term" value="P:response to nickel cation"/>
    <property type="evidence" value="ECO:0007669"/>
    <property type="project" value="TreeGrafter"/>
</dbReference>
<dbReference type="GO" id="GO:0006824">
    <property type="term" value="P:cobalt ion transport"/>
    <property type="evidence" value="ECO:0007669"/>
    <property type="project" value="UniProtKB-KW"/>
</dbReference>
<feature type="transmembrane region" description="Helical" evidence="13">
    <location>
        <begin position="91"/>
        <end position="109"/>
    </location>
</feature>
<evidence type="ECO:0000313" key="14">
    <source>
        <dbReference type="EMBL" id="TPG48089.1"/>
    </source>
</evidence>
<dbReference type="InterPro" id="IPR011541">
    <property type="entry name" value="Ni/Co_transpt_high_affinity"/>
</dbReference>
<dbReference type="PANTHER" id="PTHR40659">
    <property type="entry name" value="NICKEL/COBALT EFFLUX SYSTEM RCNA"/>
    <property type="match status" value="1"/>
</dbReference>
<dbReference type="GO" id="GO:0032025">
    <property type="term" value="P:response to cobalt ion"/>
    <property type="evidence" value="ECO:0007669"/>
    <property type="project" value="TreeGrafter"/>
</dbReference>